<name>A0A367FGP8_9ACTN</name>
<organism evidence="2 3">
    <name type="scientific">Sphaerisporangium album</name>
    <dbReference type="NCBI Taxonomy" id="509200"/>
    <lineage>
        <taxon>Bacteria</taxon>
        <taxon>Bacillati</taxon>
        <taxon>Actinomycetota</taxon>
        <taxon>Actinomycetes</taxon>
        <taxon>Streptosporangiales</taxon>
        <taxon>Streptosporangiaceae</taxon>
        <taxon>Sphaerisporangium</taxon>
    </lineage>
</organism>
<dbReference type="AlphaFoldDB" id="A0A367FGP8"/>
<comment type="caution">
    <text evidence="2">The sequence shown here is derived from an EMBL/GenBank/DDBJ whole genome shotgun (WGS) entry which is preliminary data.</text>
</comment>
<dbReference type="EMBL" id="QOIL01000011">
    <property type="protein sequence ID" value="RCG29491.1"/>
    <property type="molecule type" value="Genomic_DNA"/>
</dbReference>
<keyword evidence="3" id="KW-1185">Reference proteome</keyword>
<reference evidence="2 3" key="1">
    <citation type="submission" date="2018-06" db="EMBL/GenBank/DDBJ databases">
        <title>Sphaerisporangium craniellae sp. nov., isolated from a marine sponge in the South China Sea.</title>
        <authorList>
            <person name="Li L."/>
        </authorList>
    </citation>
    <scope>NUCLEOTIDE SEQUENCE [LARGE SCALE GENOMIC DNA]</scope>
    <source>
        <strain evidence="2 3">CCTCC AA 208026</strain>
    </source>
</reference>
<evidence type="ECO:0000313" key="2">
    <source>
        <dbReference type="EMBL" id="RCG29491.1"/>
    </source>
</evidence>
<feature type="coiled-coil region" evidence="1">
    <location>
        <begin position="34"/>
        <end position="82"/>
    </location>
</feature>
<dbReference type="RefSeq" id="WP_114030531.1">
    <property type="nucleotide sequence ID" value="NZ_QOIL01000011.1"/>
</dbReference>
<dbReference type="Proteomes" id="UP000253094">
    <property type="component" value="Unassembled WGS sequence"/>
</dbReference>
<proteinExistence type="predicted"/>
<keyword evidence="1" id="KW-0175">Coiled coil</keyword>
<evidence type="ECO:0000313" key="3">
    <source>
        <dbReference type="Proteomes" id="UP000253094"/>
    </source>
</evidence>
<protein>
    <submittedName>
        <fullName evidence="2">Uncharacterized protein</fullName>
    </submittedName>
</protein>
<sequence length="251" mass="27016">MRQARPGRVRVFAVLFLLTFTSAAVGGVIAGMKITELRDAARAQESRLASLQSRVSTVSKETDQLRDERDAAKKAIAELEKQSGTSVKDVTEIFRDGLTLTRTSVLDAALPKDPLSVPLQQANCRSDFDNWACEDFTTISASLSPCETGEPCLSQTWVDGAAVLSRGDDPAATTWSGSGTPVGVQFQCGGADVSAEMTWSFTFEPRAAAFDPSSRKWRVTEYSAEFQLQTSPGSACPEFTATWTLPDGTVS</sequence>
<evidence type="ECO:0000256" key="1">
    <source>
        <dbReference type="SAM" id="Coils"/>
    </source>
</evidence>
<accession>A0A367FGP8</accession>
<gene>
    <name evidence="2" type="ORF">DQ384_20885</name>
</gene>